<dbReference type="EMBL" id="BSXV01003332">
    <property type="protein sequence ID" value="GME98106.1"/>
    <property type="molecule type" value="Genomic_DNA"/>
</dbReference>
<reference evidence="1" key="1">
    <citation type="submission" date="2023-04" db="EMBL/GenBank/DDBJ databases">
        <title>Candida boidinii NBRC 1967.</title>
        <authorList>
            <person name="Ichikawa N."/>
            <person name="Sato H."/>
            <person name="Tonouchi N."/>
        </authorList>
    </citation>
    <scope>NUCLEOTIDE SEQUENCE</scope>
    <source>
        <strain evidence="1">NBRC 1967</strain>
    </source>
</reference>
<sequence>MQPHTMSGNYYNSRGSFRGARGGGSSGLNSNPNRSNNPNGKHYENSSQHHSHYYNPRGSMRGGRGNYYYHNNHHGHHQGYNSSYRRPYGGSSSRGGYHPYNSAGPGSANPNAMTTTANTKQSPYPDYKGPKNNEPSNTNQDDIETYEQQQQRFNEYMDEDVKVELKFSEDISRTENKYPPAEREGFVASNNRKSASPNPSPSFNKSPISTSTTAPPAPTTTTSSMATNQTKEVTSETKPATNGTGPNSQRATGSSEEDSKGKYVNPAGSSVDPIISSDKTQDPNSGSADAPFSHGDRYGYNNYEQGNGYNDYYSRPYRGSFRGGSYRGSFRGSFRGVISVQ</sequence>
<name>A0ACB5TYN0_CANBO</name>
<keyword evidence="2" id="KW-1185">Reference proteome</keyword>
<organism evidence="1 2">
    <name type="scientific">Candida boidinii</name>
    <name type="common">Yeast</name>
    <dbReference type="NCBI Taxonomy" id="5477"/>
    <lineage>
        <taxon>Eukaryota</taxon>
        <taxon>Fungi</taxon>
        <taxon>Dikarya</taxon>
        <taxon>Ascomycota</taxon>
        <taxon>Saccharomycotina</taxon>
        <taxon>Pichiomycetes</taxon>
        <taxon>Pichiales</taxon>
        <taxon>Pichiaceae</taxon>
        <taxon>Ogataea</taxon>
        <taxon>Ogataea/Candida clade</taxon>
    </lineage>
</organism>
<dbReference type="Proteomes" id="UP001165101">
    <property type="component" value="Unassembled WGS sequence"/>
</dbReference>
<evidence type="ECO:0000313" key="1">
    <source>
        <dbReference type="EMBL" id="GME98106.1"/>
    </source>
</evidence>
<accession>A0ACB5TYN0</accession>
<evidence type="ECO:0000313" key="2">
    <source>
        <dbReference type="Proteomes" id="UP001165101"/>
    </source>
</evidence>
<comment type="caution">
    <text evidence="1">The sequence shown here is derived from an EMBL/GenBank/DDBJ whole genome shotgun (WGS) entry which is preliminary data.</text>
</comment>
<gene>
    <name evidence="1" type="ORF">Cboi01_000483400</name>
</gene>
<proteinExistence type="predicted"/>
<protein>
    <submittedName>
        <fullName evidence="1">Unnamed protein product</fullName>
    </submittedName>
</protein>